<keyword evidence="5" id="KW-0539">Nucleus</keyword>
<dbReference type="Pfam" id="PF00172">
    <property type="entry name" value="Zn_clus"/>
    <property type="match status" value="1"/>
</dbReference>
<evidence type="ECO:0000256" key="2">
    <source>
        <dbReference type="ARBA" id="ARBA00023015"/>
    </source>
</evidence>
<feature type="region of interest" description="Disordered" evidence="6">
    <location>
        <begin position="522"/>
        <end position="544"/>
    </location>
</feature>
<dbReference type="SMART" id="SM00066">
    <property type="entry name" value="GAL4"/>
    <property type="match status" value="1"/>
</dbReference>
<dbReference type="Gene3D" id="4.10.240.10">
    <property type="entry name" value="Zn(2)-C6 fungal-type DNA-binding domain"/>
    <property type="match status" value="1"/>
</dbReference>
<dbReference type="GO" id="GO:0008270">
    <property type="term" value="F:zinc ion binding"/>
    <property type="evidence" value="ECO:0007669"/>
    <property type="project" value="InterPro"/>
</dbReference>
<dbReference type="Pfam" id="PF08493">
    <property type="entry name" value="AflR"/>
    <property type="match status" value="1"/>
</dbReference>
<dbReference type="SUPFAM" id="SSF57701">
    <property type="entry name" value="Zn2/Cys6 DNA-binding domain"/>
    <property type="match status" value="1"/>
</dbReference>
<feature type="region of interest" description="Disordered" evidence="6">
    <location>
        <begin position="368"/>
        <end position="388"/>
    </location>
</feature>
<evidence type="ECO:0000256" key="4">
    <source>
        <dbReference type="ARBA" id="ARBA00023163"/>
    </source>
</evidence>
<dbReference type="PRINTS" id="PR00755">
    <property type="entry name" value="AFLATOXINBRP"/>
</dbReference>
<dbReference type="PROSITE" id="PS50048">
    <property type="entry name" value="ZN2_CY6_FUNGAL_2"/>
    <property type="match status" value="1"/>
</dbReference>
<dbReference type="CDD" id="cd00067">
    <property type="entry name" value="GAL4"/>
    <property type="match status" value="1"/>
</dbReference>
<proteinExistence type="predicted"/>
<keyword evidence="9" id="KW-1185">Reference proteome</keyword>
<dbReference type="PANTHER" id="PTHR47431:SF1">
    <property type="entry name" value="ZN(II)2CYS6 TRANSCRIPTION FACTOR (EUROFUNG)"/>
    <property type="match status" value="1"/>
</dbReference>
<organism evidence="8 9">
    <name type="scientific">Purpureocillium takamizusanense</name>
    <dbReference type="NCBI Taxonomy" id="2060973"/>
    <lineage>
        <taxon>Eukaryota</taxon>
        <taxon>Fungi</taxon>
        <taxon>Dikarya</taxon>
        <taxon>Ascomycota</taxon>
        <taxon>Pezizomycotina</taxon>
        <taxon>Sordariomycetes</taxon>
        <taxon>Hypocreomycetidae</taxon>
        <taxon>Hypocreales</taxon>
        <taxon>Ophiocordycipitaceae</taxon>
        <taxon>Purpureocillium</taxon>
    </lineage>
</organism>
<feature type="compositionally biased region" description="Polar residues" evidence="6">
    <location>
        <begin position="368"/>
        <end position="385"/>
    </location>
</feature>
<dbReference type="RefSeq" id="XP_047847764.1">
    <property type="nucleotide sequence ID" value="XM_047991752.1"/>
</dbReference>
<evidence type="ECO:0000259" key="7">
    <source>
        <dbReference type="PROSITE" id="PS50048"/>
    </source>
</evidence>
<sequence length="579" mass="62318">MQSLSAAGWTPPPGAAGWTPSPDAVSQSEAPKIASSPSQRESQQPAASGGGDPNHKPYKLRSKLRESCNSCAESKVKCTKEQPICSRCEDRDLDCQYSLSRRVGKRKAVSAILLPHAADISSARTRQFRQDDVCLEQSNSLHSSAKNISNNDAMMDLDNDIDFTAHDDGFINLLSTPATDAKDRWKQSISTSSFSAFQTQKSEFSKWENMGFLESGEFPTNGPDLRAWYTAGHEDISIIDHAGTFPYDDQMLFVPILPAPSEAPSRPTMGLPTYSKEPSTSCVSSTTGVPGVKRLCRASADVGSAGLHCMARLSSILTSLHDSPIACSSASMKTSPSCTPGIDTPSLHMFVLEKGYSRAKTPSELSSLATDISTPPLPSSAQTSPAKGLSMEQVLSMNKGVIEALREMLHCACSTDLQVALVFTSITSTVLDRYVATIQPEDDDADHSHSMAQDISDGRNHAKTATHTHIKIRIQHVLGEMHQVLQLIEGLAAKFEWMQSADCGDADMKSYLGACVAAKEGSSDESEDVSGTTEGNTSSTASAAPHIDTAPVFAELQKYLRSQLRMLTTTATTILRRSD</sequence>
<dbReference type="EMBL" id="CP086364">
    <property type="protein sequence ID" value="UNI24283.1"/>
    <property type="molecule type" value="Genomic_DNA"/>
</dbReference>
<dbReference type="GO" id="GO:0000981">
    <property type="term" value="F:DNA-binding transcription factor activity, RNA polymerase II-specific"/>
    <property type="evidence" value="ECO:0007669"/>
    <property type="project" value="InterPro"/>
</dbReference>
<dbReference type="GO" id="GO:0005634">
    <property type="term" value="C:nucleus"/>
    <property type="evidence" value="ECO:0007669"/>
    <property type="project" value="InterPro"/>
</dbReference>
<feature type="compositionally biased region" description="Low complexity" evidence="6">
    <location>
        <begin position="1"/>
        <end position="22"/>
    </location>
</feature>
<dbReference type="KEGG" id="ptkz:JDV02_010041"/>
<dbReference type="InterPro" id="IPR013700">
    <property type="entry name" value="AflR"/>
</dbReference>
<keyword evidence="4" id="KW-0804">Transcription</keyword>
<evidence type="ECO:0000256" key="6">
    <source>
        <dbReference type="SAM" id="MobiDB-lite"/>
    </source>
</evidence>
<feature type="domain" description="Zn(2)-C6 fungal-type" evidence="7">
    <location>
        <begin position="67"/>
        <end position="97"/>
    </location>
</feature>
<reference evidence="8" key="1">
    <citation type="submission" date="2021-11" db="EMBL/GenBank/DDBJ databases">
        <title>Purpureocillium_takamizusanense_genome.</title>
        <authorList>
            <person name="Nguyen N.-H."/>
        </authorList>
    </citation>
    <scope>NUCLEOTIDE SEQUENCE</scope>
    <source>
        <strain evidence="8">PT3</strain>
    </source>
</reference>
<dbReference type="OrthoDB" id="2943660at2759"/>
<keyword evidence="2" id="KW-0805">Transcription regulation</keyword>
<gene>
    <name evidence="8" type="ORF">JDV02_010041</name>
</gene>
<evidence type="ECO:0000313" key="8">
    <source>
        <dbReference type="EMBL" id="UNI24283.1"/>
    </source>
</evidence>
<keyword evidence="3" id="KW-0238">DNA-binding</keyword>
<name>A0A9Q8QQ07_9HYPO</name>
<dbReference type="PANTHER" id="PTHR47431">
    <property type="entry name" value="ZN(II)2CYS6 TRANSCRIPTION FACTOR (EUROFUNG)-RELATED"/>
    <property type="match status" value="1"/>
</dbReference>
<feature type="compositionally biased region" description="Polar residues" evidence="6">
    <location>
        <begin position="24"/>
        <end position="46"/>
    </location>
</feature>
<evidence type="ECO:0000256" key="1">
    <source>
        <dbReference type="ARBA" id="ARBA00022723"/>
    </source>
</evidence>
<evidence type="ECO:0000313" key="9">
    <source>
        <dbReference type="Proteomes" id="UP000829364"/>
    </source>
</evidence>
<dbReference type="GO" id="GO:0003677">
    <property type="term" value="F:DNA binding"/>
    <property type="evidence" value="ECO:0007669"/>
    <property type="project" value="UniProtKB-KW"/>
</dbReference>
<evidence type="ECO:0000256" key="5">
    <source>
        <dbReference type="ARBA" id="ARBA00023242"/>
    </source>
</evidence>
<dbReference type="AlphaFoldDB" id="A0A9Q8QQ07"/>
<keyword evidence="1" id="KW-0479">Metal-binding</keyword>
<dbReference type="GO" id="GO:0045122">
    <property type="term" value="P:aflatoxin biosynthetic process"/>
    <property type="evidence" value="ECO:0007669"/>
    <property type="project" value="InterPro"/>
</dbReference>
<dbReference type="InterPro" id="IPR001138">
    <property type="entry name" value="Zn2Cys6_DnaBD"/>
</dbReference>
<evidence type="ECO:0000256" key="3">
    <source>
        <dbReference type="ARBA" id="ARBA00023125"/>
    </source>
</evidence>
<dbReference type="GeneID" id="72071986"/>
<feature type="region of interest" description="Disordered" evidence="6">
    <location>
        <begin position="1"/>
        <end position="59"/>
    </location>
</feature>
<dbReference type="PROSITE" id="PS00463">
    <property type="entry name" value="ZN2_CY6_FUNGAL_1"/>
    <property type="match status" value="1"/>
</dbReference>
<dbReference type="InterPro" id="IPR036864">
    <property type="entry name" value="Zn2-C6_fun-type_DNA-bd_sf"/>
</dbReference>
<dbReference type="Proteomes" id="UP000829364">
    <property type="component" value="Chromosome 11"/>
</dbReference>
<protein>
    <recommendedName>
        <fullName evidence="7">Zn(2)-C6 fungal-type domain-containing protein</fullName>
    </recommendedName>
</protein>
<accession>A0A9Q8QQ07</accession>